<dbReference type="Gene3D" id="3.60.40.10">
    <property type="entry name" value="PPM-type phosphatase domain"/>
    <property type="match status" value="1"/>
</dbReference>
<protein>
    <recommendedName>
        <fullName evidence="3">PPM-type phosphatase domain-containing protein</fullName>
    </recommendedName>
</protein>
<dbReference type="EMBL" id="PKUS01000012">
    <property type="protein sequence ID" value="PLW68635.1"/>
    <property type="molecule type" value="Genomic_DNA"/>
</dbReference>
<name>A0A2N5X2B9_9GAMM</name>
<dbReference type="PANTHER" id="PTHR47992">
    <property type="entry name" value="PROTEIN PHOSPHATASE"/>
    <property type="match status" value="1"/>
</dbReference>
<dbReference type="SUPFAM" id="SSF81606">
    <property type="entry name" value="PP2C-like"/>
    <property type="match status" value="1"/>
</dbReference>
<dbReference type="RefSeq" id="WP_101518125.1">
    <property type="nucleotide sequence ID" value="NZ_PKUS01000012.1"/>
</dbReference>
<dbReference type="CDD" id="cd00143">
    <property type="entry name" value="PP2Cc"/>
    <property type="match status" value="1"/>
</dbReference>
<keyword evidence="2" id="KW-0812">Transmembrane</keyword>
<dbReference type="SMART" id="SM00331">
    <property type="entry name" value="PP2C_SIG"/>
    <property type="match status" value="1"/>
</dbReference>
<dbReference type="SMART" id="SM00332">
    <property type="entry name" value="PP2Cc"/>
    <property type="match status" value="1"/>
</dbReference>
<dbReference type="OrthoDB" id="9801841at2"/>
<sequence length="341" mass="35963">MNEAVVLNAEAATDVGQRDHNEDNWLVDRELGLALVADGVGGHNAGEVASALTCSTISAGVAEGLTLREAVEEANRSVREAIEQGKGRQGMASTVVGLQCDESGYRIAWVGDSRAYLWDGMLHLLTQDHSFVQTLVDQGQITPEQARVHPRKNIIVQAIGLQQEGDLAVGENQGQLPQGAELLLCSDGLSDVLDSGELAAILGRDEDPASRCKAMVQLAVDKGGQDNITALLVDCAGAAASEGEGAPRTYWHFDPQSGEYHGMATAAVEYSGDTGQTVVRRIAPRGAEDTVQNFTPGSEPGVSGDERKDDTGAQRSRRLRIFLGAALIVAVILGLISQGVV</sequence>
<evidence type="ECO:0000256" key="1">
    <source>
        <dbReference type="SAM" id="MobiDB-lite"/>
    </source>
</evidence>
<gene>
    <name evidence="4" type="ORF">C0039_11515</name>
</gene>
<comment type="caution">
    <text evidence="4">The sequence shown here is derived from an EMBL/GenBank/DDBJ whole genome shotgun (WGS) entry which is preliminary data.</text>
</comment>
<evidence type="ECO:0000313" key="4">
    <source>
        <dbReference type="EMBL" id="PLW68635.1"/>
    </source>
</evidence>
<dbReference type="GO" id="GO:0004722">
    <property type="term" value="F:protein serine/threonine phosphatase activity"/>
    <property type="evidence" value="ECO:0007669"/>
    <property type="project" value="InterPro"/>
</dbReference>
<dbReference type="InterPro" id="IPR036457">
    <property type="entry name" value="PPM-type-like_dom_sf"/>
</dbReference>
<organism evidence="4 5">
    <name type="scientific">Pseudohalioglobus lutimaris</name>
    <dbReference type="NCBI Taxonomy" id="1737061"/>
    <lineage>
        <taxon>Bacteria</taxon>
        <taxon>Pseudomonadati</taxon>
        <taxon>Pseudomonadota</taxon>
        <taxon>Gammaproteobacteria</taxon>
        <taxon>Cellvibrionales</taxon>
        <taxon>Halieaceae</taxon>
        <taxon>Pseudohalioglobus</taxon>
    </lineage>
</organism>
<evidence type="ECO:0000256" key="2">
    <source>
        <dbReference type="SAM" id="Phobius"/>
    </source>
</evidence>
<reference evidence="4 5" key="1">
    <citation type="submission" date="2018-01" db="EMBL/GenBank/DDBJ databases">
        <title>The draft genome sequence of Halioglobus lutimaris HF004.</title>
        <authorList>
            <person name="Du Z.-J."/>
            <person name="Shi M.-J."/>
        </authorList>
    </citation>
    <scope>NUCLEOTIDE SEQUENCE [LARGE SCALE GENOMIC DNA]</scope>
    <source>
        <strain evidence="4 5">HF004</strain>
    </source>
</reference>
<dbReference type="AlphaFoldDB" id="A0A2N5X2B9"/>
<dbReference type="Proteomes" id="UP000235005">
    <property type="component" value="Unassembled WGS sequence"/>
</dbReference>
<dbReference type="Pfam" id="PF13672">
    <property type="entry name" value="PP2C_2"/>
    <property type="match status" value="1"/>
</dbReference>
<accession>A0A2N5X2B9</accession>
<keyword evidence="2" id="KW-1133">Transmembrane helix</keyword>
<keyword evidence="5" id="KW-1185">Reference proteome</keyword>
<dbReference type="InterPro" id="IPR001932">
    <property type="entry name" value="PPM-type_phosphatase-like_dom"/>
</dbReference>
<keyword evidence="2" id="KW-0472">Membrane</keyword>
<feature type="region of interest" description="Disordered" evidence="1">
    <location>
        <begin position="285"/>
        <end position="313"/>
    </location>
</feature>
<proteinExistence type="predicted"/>
<feature type="transmembrane region" description="Helical" evidence="2">
    <location>
        <begin position="321"/>
        <end position="340"/>
    </location>
</feature>
<dbReference type="InterPro" id="IPR015655">
    <property type="entry name" value="PP2C"/>
</dbReference>
<feature type="domain" description="PPM-type phosphatase" evidence="3">
    <location>
        <begin position="8"/>
        <end position="235"/>
    </location>
</feature>
<dbReference type="PROSITE" id="PS51746">
    <property type="entry name" value="PPM_2"/>
    <property type="match status" value="1"/>
</dbReference>
<evidence type="ECO:0000313" key="5">
    <source>
        <dbReference type="Proteomes" id="UP000235005"/>
    </source>
</evidence>
<evidence type="ECO:0000259" key="3">
    <source>
        <dbReference type="PROSITE" id="PS51746"/>
    </source>
</evidence>